<proteinExistence type="predicted"/>
<dbReference type="InterPro" id="IPR029045">
    <property type="entry name" value="ClpP/crotonase-like_dom_sf"/>
</dbReference>
<reference evidence="4 5" key="1">
    <citation type="submission" date="2019-10" db="EMBL/GenBank/DDBJ databases">
        <title>A soil myxobacterium in the family Polyangiaceae.</title>
        <authorList>
            <person name="Li Y."/>
            <person name="Wang J."/>
        </authorList>
    </citation>
    <scope>NUCLEOTIDE SEQUENCE [LARGE SCALE GENOMIC DNA]</scope>
    <source>
        <strain evidence="4 5">DSM 14734</strain>
    </source>
</reference>
<feature type="signal peptide" evidence="2">
    <location>
        <begin position="1"/>
        <end position="15"/>
    </location>
</feature>
<accession>A0A6N7PI72</accession>
<dbReference type="SUPFAM" id="SSF52096">
    <property type="entry name" value="ClpP/crotonase"/>
    <property type="match status" value="1"/>
</dbReference>
<comment type="caution">
    <text evidence="4">The sequence shown here is derived from an EMBL/GenBank/DDBJ whole genome shotgun (WGS) entry which is preliminary data.</text>
</comment>
<dbReference type="GO" id="GO:0006508">
    <property type="term" value="P:proteolysis"/>
    <property type="evidence" value="ECO:0007669"/>
    <property type="project" value="InterPro"/>
</dbReference>
<feature type="chain" id="PRO_5027086179" evidence="2">
    <location>
        <begin position="16"/>
        <end position="764"/>
    </location>
</feature>
<dbReference type="PANTHER" id="PTHR11261">
    <property type="entry name" value="INTERPHOTORECEPTOR RETINOID-BINDING PROTEIN"/>
    <property type="match status" value="1"/>
</dbReference>
<evidence type="ECO:0000313" key="5">
    <source>
        <dbReference type="Proteomes" id="UP000440224"/>
    </source>
</evidence>
<dbReference type="AlphaFoldDB" id="A0A6N7PI72"/>
<evidence type="ECO:0000313" key="4">
    <source>
        <dbReference type="EMBL" id="MRG91507.1"/>
    </source>
</evidence>
<keyword evidence="2" id="KW-0732">Signal</keyword>
<evidence type="ECO:0000256" key="1">
    <source>
        <dbReference type="SAM" id="MobiDB-lite"/>
    </source>
</evidence>
<protein>
    <submittedName>
        <fullName evidence="4">Peptidase S41</fullName>
    </submittedName>
</protein>
<gene>
    <name evidence="4" type="ORF">GF068_06155</name>
</gene>
<feature type="region of interest" description="Disordered" evidence="1">
    <location>
        <begin position="351"/>
        <end position="372"/>
    </location>
</feature>
<dbReference type="OrthoDB" id="5379939at2"/>
<evidence type="ECO:0000259" key="3">
    <source>
        <dbReference type="SMART" id="SM00245"/>
    </source>
</evidence>
<dbReference type="RefSeq" id="WP_153818413.1">
    <property type="nucleotide sequence ID" value="NZ_WJIE01000002.1"/>
</dbReference>
<dbReference type="PROSITE" id="PS51257">
    <property type="entry name" value="PROKAR_LIPOPROTEIN"/>
    <property type="match status" value="1"/>
</dbReference>
<dbReference type="Pfam" id="PF03572">
    <property type="entry name" value="Peptidase_S41"/>
    <property type="match status" value="1"/>
</dbReference>
<dbReference type="EMBL" id="WJIE01000002">
    <property type="protein sequence ID" value="MRG91507.1"/>
    <property type="molecule type" value="Genomic_DNA"/>
</dbReference>
<name>A0A6N7PI72_9BACT</name>
<feature type="region of interest" description="Disordered" evidence="1">
    <location>
        <begin position="22"/>
        <end position="61"/>
    </location>
</feature>
<feature type="compositionally biased region" description="Gly residues" evidence="1">
    <location>
        <begin position="33"/>
        <end position="55"/>
    </location>
</feature>
<organism evidence="4 5">
    <name type="scientific">Polyangium spumosum</name>
    <dbReference type="NCBI Taxonomy" id="889282"/>
    <lineage>
        <taxon>Bacteria</taxon>
        <taxon>Pseudomonadati</taxon>
        <taxon>Myxococcota</taxon>
        <taxon>Polyangia</taxon>
        <taxon>Polyangiales</taxon>
        <taxon>Polyangiaceae</taxon>
        <taxon>Polyangium</taxon>
    </lineage>
</organism>
<keyword evidence="5" id="KW-1185">Reference proteome</keyword>
<dbReference type="PANTHER" id="PTHR11261:SF3">
    <property type="entry name" value="RETINOL-BINDING PROTEIN 3"/>
    <property type="match status" value="1"/>
</dbReference>
<sequence>MRTSLFLLGSLFLTACELVSSTPPSSSTSSSTGSGGAGGDGGSGGGGNGGSGGGFSLDCSPKPAPELPPEAFCARVAPGAPGARPLPVDLSAAHAGVRFFGPVDEYADADQALAAALLPADGLEALDLAPYAGALPGITCALPANVAASSLDVARVDIVDGDVALVRPGAGPVEVPPEVTAIVVDLRGLPPAPGLREALDVAVAEALAAPVPRLARRVRRHYGMTDEQFTPTNLYKNTIAEVDDDPIPAASSAERKLALLTSERLAPEAASLALSLRLAGRATIVGEGLRADVAEARWQGIGPTGITYRIADLILPDGRRVPDTIPADRRMAEPACIVHEIEGLAAPAPITPLPAERPEQKSVSPFNKRQPPEVDLGTARAALVVAHGAARTFFPYFDVVPDVIDERLVETLGTLGQTPPERPVVRNLLRRFGNALDDSHTLVRDYVTKPAGSFPSYLEWIDGEAVVRQTLAVGVEPGDTLVSIDGVPAADWYTTELARSSGATDAYRFVVASYEVQQLQKPIELGLRDPDGGMKTLQFQPQPLADFGAVGFTPTLRPAGWLADLGAPKLYYINLTGEILYDMADFNAALTEAGAADGLILDMRGFPGVNLAEVAQRVIPGPWSGAIFRVAMRTGPDDVTIDEFADTFGPLESPSYGGPLVLLVGNGTLSAAEHFSLALVDANRATVVGRGTAGTDGNITGVQLPGQFALSFTGLEIRHADAQKSVFHGVGIIPDIEVTLSAAAFRDGVDPELDAAIDHLLAAP</sequence>
<dbReference type="Proteomes" id="UP000440224">
    <property type="component" value="Unassembled WGS sequence"/>
</dbReference>
<dbReference type="SMART" id="SM00245">
    <property type="entry name" value="TSPc"/>
    <property type="match status" value="1"/>
</dbReference>
<dbReference type="InterPro" id="IPR005151">
    <property type="entry name" value="Tail-specific_protease"/>
</dbReference>
<dbReference type="Gene3D" id="3.90.226.10">
    <property type="entry name" value="2-enoyl-CoA Hydratase, Chain A, domain 1"/>
    <property type="match status" value="1"/>
</dbReference>
<dbReference type="GO" id="GO:0008236">
    <property type="term" value="F:serine-type peptidase activity"/>
    <property type="evidence" value="ECO:0007669"/>
    <property type="project" value="InterPro"/>
</dbReference>
<feature type="compositionally biased region" description="Low complexity" evidence="1">
    <location>
        <begin position="22"/>
        <end position="32"/>
    </location>
</feature>
<evidence type="ECO:0000256" key="2">
    <source>
        <dbReference type="SAM" id="SignalP"/>
    </source>
</evidence>
<feature type="domain" description="Tail specific protease" evidence="3">
    <location>
        <begin position="520"/>
        <end position="739"/>
    </location>
</feature>